<dbReference type="EMBL" id="JARBHB010000004">
    <property type="protein sequence ID" value="KAJ8885198.1"/>
    <property type="molecule type" value="Genomic_DNA"/>
</dbReference>
<reference evidence="2 3" key="1">
    <citation type="submission" date="2023-02" db="EMBL/GenBank/DDBJ databases">
        <title>LHISI_Scaffold_Assembly.</title>
        <authorList>
            <person name="Stuart O.P."/>
            <person name="Cleave R."/>
            <person name="Magrath M.J.L."/>
            <person name="Mikheyev A.S."/>
        </authorList>
    </citation>
    <scope>NUCLEOTIDE SEQUENCE [LARGE SCALE GENOMIC DNA]</scope>
    <source>
        <strain evidence="2">Daus_M_001</strain>
        <tissue evidence="2">Leg muscle</tissue>
    </source>
</reference>
<name>A0ABQ9HLG5_9NEOP</name>
<proteinExistence type="predicted"/>
<gene>
    <name evidence="2" type="ORF">PR048_011394</name>
</gene>
<organism evidence="2 3">
    <name type="scientific">Dryococelus australis</name>
    <dbReference type="NCBI Taxonomy" id="614101"/>
    <lineage>
        <taxon>Eukaryota</taxon>
        <taxon>Metazoa</taxon>
        <taxon>Ecdysozoa</taxon>
        <taxon>Arthropoda</taxon>
        <taxon>Hexapoda</taxon>
        <taxon>Insecta</taxon>
        <taxon>Pterygota</taxon>
        <taxon>Neoptera</taxon>
        <taxon>Polyneoptera</taxon>
        <taxon>Phasmatodea</taxon>
        <taxon>Verophasmatodea</taxon>
        <taxon>Anareolatae</taxon>
        <taxon>Phasmatidae</taxon>
        <taxon>Eurycanthinae</taxon>
        <taxon>Dryococelus</taxon>
    </lineage>
</organism>
<evidence type="ECO:0000313" key="3">
    <source>
        <dbReference type="Proteomes" id="UP001159363"/>
    </source>
</evidence>
<feature type="transmembrane region" description="Helical" evidence="1">
    <location>
        <begin position="162"/>
        <end position="183"/>
    </location>
</feature>
<dbReference type="Proteomes" id="UP001159363">
    <property type="component" value="Chromosome X"/>
</dbReference>
<evidence type="ECO:0000313" key="2">
    <source>
        <dbReference type="EMBL" id="KAJ8885198.1"/>
    </source>
</evidence>
<keyword evidence="1" id="KW-1133">Transmembrane helix</keyword>
<evidence type="ECO:0000256" key="1">
    <source>
        <dbReference type="SAM" id="Phobius"/>
    </source>
</evidence>
<keyword evidence="1" id="KW-0812">Transmembrane</keyword>
<feature type="transmembrane region" description="Helical" evidence="1">
    <location>
        <begin position="189"/>
        <end position="212"/>
    </location>
</feature>
<sequence length="350" mass="38850">MQKLSYEDYWDCFDNCCRVLRTQYGSTFRHRPRWKRLDAALSLPSSSLPPQSYTDFPSHWTCGYFRYPLVLLHLPTTVSSTQANGKELLCLALPLNRHTPTSKLTGQTGFLGNISFPPPCILELLHHTHLTSPTSALKISMFTATKISPLHSADWCVDLCGLVYGLVCGLIVVLTMMQVMLIVTHAVLIVVHVVLIVVHVVLIVVHVVLIVAQAMLRAVGPRFLAVIFVSSRGQLGPIASKDPRRNKSSQGTHLSVKTPFYQLQNMSRSDVMADSRVPHSPIARASRLVSDVSVEHHSPFARMSFGMKGRVCITRTEMHCRFANGVASPGTRKIISTNIFAAIHARSDMQ</sequence>
<protein>
    <submittedName>
        <fullName evidence="2">Uncharacterized protein</fullName>
    </submittedName>
</protein>
<keyword evidence="3" id="KW-1185">Reference proteome</keyword>
<comment type="caution">
    <text evidence="2">The sequence shown here is derived from an EMBL/GenBank/DDBJ whole genome shotgun (WGS) entry which is preliminary data.</text>
</comment>
<accession>A0ABQ9HLG5</accession>
<keyword evidence="1" id="KW-0472">Membrane</keyword>